<evidence type="ECO:0000313" key="1">
    <source>
        <dbReference type="EMBL" id="KAJ2979553.1"/>
    </source>
</evidence>
<reference evidence="1" key="1">
    <citation type="submission" date="2022-10" db="EMBL/GenBank/DDBJ databases">
        <title>Genome Sequence of Xylaria curta.</title>
        <authorList>
            <person name="Buettner E."/>
        </authorList>
    </citation>
    <scope>NUCLEOTIDE SEQUENCE</scope>
    <source>
        <strain evidence="1">Babe10</strain>
    </source>
</reference>
<comment type="caution">
    <text evidence="1">The sequence shown here is derived from an EMBL/GenBank/DDBJ whole genome shotgun (WGS) entry which is preliminary data.</text>
</comment>
<organism evidence="1 2">
    <name type="scientific">Xylaria curta</name>
    <dbReference type="NCBI Taxonomy" id="42375"/>
    <lineage>
        <taxon>Eukaryota</taxon>
        <taxon>Fungi</taxon>
        <taxon>Dikarya</taxon>
        <taxon>Ascomycota</taxon>
        <taxon>Pezizomycotina</taxon>
        <taxon>Sordariomycetes</taxon>
        <taxon>Xylariomycetidae</taxon>
        <taxon>Xylariales</taxon>
        <taxon>Xylariaceae</taxon>
        <taxon>Xylaria</taxon>
    </lineage>
</organism>
<accession>A0ACC1NL64</accession>
<keyword evidence="2" id="KW-1185">Reference proteome</keyword>
<name>A0ACC1NL64_9PEZI</name>
<dbReference type="Proteomes" id="UP001143856">
    <property type="component" value="Unassembled WGS sequence"/>
</dbReference>
<evidence type="ECO:0000313" key="2">
    <source>
        <dbReference type="Proteomes" id="UP001143856"/>
    </source>
</evidence>
<proteinExistence type="predicted"/>
<sequence>MACPEFPFARDEPTHPPSQYEKLRRECPVSKVKLIGGTSAWLLTRHEDIRAVLSSDKISADPRTPGYPQIHRHSREAPTNLKPTIVILDDPKHTRLRKALDTEFTPDAIDRLRLLIHGVVDNALDVVHRRYVAQEQPFDLMDEFAAPVPTQIICKIVGVPGPDVEWLAQDTSLGTDHPRDAAEDEEQQLIRYVGRLVDSRISRKDSNHWEGGQEQDDDDGDAVKRHGLKEEGRQKDCVNVHEGLISKLVRQHYEVGNLSRDEIVQLVYIVLTAGNAALLNSIGLGVLTLFGNEDQLYKVRRNPLAFVRGLAAECLRYNTTSAIDCRRAVVGDLKIANTTVRKGEGIICAVQSADRDEHATHRPDVFDIQREYPAEGLLGFGYGAHRCLGEHLAKTTLEIALGTLFARFPGLRLHGRIEDVEFTEPRENLGVIRLPVSVDPNVQLQRIIMPD</sequence>
<protein>
    <submittedName>
        <fullName evidence="1">Uncharacterized protein</fullName>
    </submittedName>
</protein>
<gene>
    <name evidence="1" type="ORF">NUW58_g7174</name>
</gene>
<dbReference type="EMBL" id="JAPDGR010001795">
    <property type="protein sequence ID" value="KAJ2979553.1"/>
    <property type="molecule type" value="Genomic_DNA"/>
</dbReference>